<evidence type="ECO:0000256" key="10">
    <source>
        <dbReference type="ARBA" id="ARBA00048567"/>
    </source>
</evidence>
<feature type="binding site" evidence="11">
    <location>
        <position position="58"/>
    </location>
    <ligand>
        <name>substrate</name>
    </ligand>
</feature>
<protein>
    <recommendedName>
        <fullName evidence="3 11">Shikimate kinase</fullName>
        <shortName evidence="11">SK</shortName>
        <ecNumber evidence="3 11">2.7.1.71</ecNumber>
    </recommendedName>
</protein>
<comment type="caution">
    <text evidence="11">Lacks conserved residue(s) required for the propagation of feature annotation.</text>
</comment>
<dbReference type="InterPro" id="IPR023000">
    <property type="entry name" value="Shikimate_kinase_CS"/>
</dbReference>
<dbReference type="NCBIfam" id="NF010553">
    <property type="entry name" value="PRK13947.1"/>
    <property type="match status" value="1"/>
</dbReference>
<evidence type="ECO:0000256" key="5">
    <source>
        <dbReference type="ARBA" id="ARBA00022679"/>
    </source>
</evidence>
<evidence type="ECO:0000256" key="7">
    <source>
        <dbReference type="ARBA" id="ARBA00022777"/>
    </source>
</evidence>
<dbReference type="SUPFAM" id="SSF52540">
    <property type="entry name" value="P-loop containing nucleoside triphosphate hydrolases"/>
    <property type="match status" value="1"/>
</dbReference>
<dbReference type="AlphaFoldDB" id="R4KR26"/>
<comment type="subcellular location">
    <subcellularLocation>
        <location evidence="11">Cytoplasm</location>
    </subcellularLocation>
</comment>
<keyword evidence="4 11" id="KW-0028">Amino-acid biosynthesis</keyword>
<feature type="binding site" evidence="11">
    <location>
        <position position="16"/>
    </location>
    <ligand>
        <name>Mg(2+)</name>
        <dbReference type="ChEBI" id="CHEBI:18420"/>
    </ligand>
</feature>
<keyword evidence="11" id="KW-0963">Cytoplasm</keyword>
<comment type="subunit">
    <text evidence="11">Monomer.</text>
</comment>
<evidence type="ECO:0000256" key="8">
    <source>
        <dbReference type="ARBA" id="ARBA00022840"/>
    </source>
</evidence>
<dbReference type="GO" id="GO:0005829">
    <property type="term" value="C:cytosol"/>
    <property type="evidence" value="ECO:0007669"/>
    <property type="project" value="TreeGrafter"/>
</dbReference>
<dbReference type="InterPro" id="IPR031322">
    <property type="entry name" value="Shikimate/glucono_kinase"/>
</dbReference>
<dbReference type="OrthoDB" id="9800332at2"/>
<dbReference type="GO" id="GO:0008652">
    <property type="term" value="P:amino acid biosynthetic process"/>
    <property type="evidence" value="ECO:0007669"/>
    <property type="project" value="UniProtKB-KW"/>
</dbReference>
<feature type="binding site" evidence="11">
    <location>
        <position position="80"/>
    </location>
    <ligand>
        <name>substrate</name>
    </ligand>
</feature>
<evidence type="ECO:0000256" key="4">
    <source>
        <dbReference type="ARBA" id="ARBA00022605"/>
    </source>
</evidence>
<feature type="binding site" evidence="11">
    <location>
        <position position="137"/>
    </location>
    <ligand>
        <name>substrate</name>
    </ligand>
</feature>
<dbReference type="GO" id="GO:0000287">
    <property type="term" value="F:magnesium ion binding"/>
    <property type="evidence" value="ECO:0007669"/>
    <property type="project" value="UniProtKB-UniRule"/>
</dbReference>
<keyword evidence="13" id="KW-1185">Reference proteome</keyword>
<feature type="binding site" evidence="11">
    <location>
        <position position="34"/>
    </location>
    <ligand>
        <name>substrate</name>
    </ligand>
</feature>
<dbReference type="Gene3D" id="3.40.50.300">
    <property type="entry name" value="P-loop containing nucleotide triphosphate hydrolases"/>
    <property type="match status" value="1"/>
</dbReference>
<comment type="function">
    <text evidence="11">Catalyzes the specific phosphorylation of the 3-hydroxyl group of shikimic acid using ATP as a cosubstrate.</text>
</comment>
<dbReference type="HAMAP" id="MF_00109">
    <property type="entry name" value="Shikimate_kinase"/>
    <property type="match status" value="1"/>
</dbReference>
<keyword evidence="6 11" id="KW-0547">Nucleotide-binding</keyword>
<comment type="pathway">
    <text evidence="1 11">Metabolic intermediate biosynthesis; chorismate biosynthesis; chorismate from D-erythrose 4-phosphate and phosphoenolpyruvate: step 5/7.</text>
</comment>
<evidence type="ECO:0000256" key="6">
    <source>
        <dbReference type="ARBA" id="ARBA00022741"/>
    </source>
</evidence>
<name>R4KR26_9FIRM</name>
<dbReference type="PANTHER" id="PTHR21087:SF16">
    <property type="entry name" value="SHIKIMATE KINASE 1, CHLOROPLASTIC"/>
    <property type="match status" value="1"/>
</dbReference>
<dbReference type="PRINTS" id="PR01100">
    <property type="entry name" value="SHIKIMTKNASE"/>
</dbReference>
<reference evidence="12 13" key="1">
    <citation type="submission" date="2012-01" db="EMBL/GenBank/DDBJ databases">
        <title>Complete sequence of Desulfotomaculum gibsoniae DSM 7213.</title>
        <authorList>
            <consortium name="US DOE Joint Genome Institute"/>
            <person name="Lucas S."/>
            <person name="Han J."/>
            <person name="Lapidus A."/>
            <person name="Cheng J.-F."/>
            <person name="Goodwin L."/>
            <person name="Pitluck S."/>
            <person name="Peters L."/>
            <person name="Ovchinnikova G."/>
            <person name="Teshima H."/>
            <person name="Detter J.C."/>
            <person name="Han C."/>
            <person name="Tapia R."/>
            <person name="Land M."/>
            <person name="Hauser L."/>
            <person name="Kyrpides N."/>
            <person name="Ivanova N."/>
            <person name="Pagani I."/>
            <person name="Parshina S."/>
            <person name="Plugge C."/>
            <person name="Muyzer G."/>
            <person name="Kuever J."/>
            <person name="Ivanova A."/>
            <person name="Nazina T."/>
            <person name="Klenk H.-P."/>
            <person name="Brambilla E."/>
            <person name="Spring S."/>
            <person name="Stams A.F."/>
            <person name="Woyke T."/>
        </authorList>
    </citation>
    <scope>NUCLEOTIDE SEQUENCE [LARGE SCALE GENOMIC DNA]</scope>
    <source>
        <strain evidence="12 13">DSM 7213</strain>
    </source>
</reference>
<comment type="similarity">
    <text evidence="2 11">Belongs to the shikimate kinase family.</text>
</comment>
<dbReference type="GO" id="GO:0009073">
    <property type="term" value="P:aromatic amino acid family biosynthetic process"/>
    <property type="evidence" value="ECO:0007669"/>
    <property type="project" value="UniProtKB-KW"/>
</dbReference>
<evidence type="ECO:0000256" key="1">
    <source>
        <dbReference type="ARBA" id="ARBA00004842"/>
    </source>
</evidence>
<evidence type="ECO:0000256" key="3">
    <source>
        <dbReference type="ARBA" id="ARBA00012154"/>
    </source>
</evidence>
<dbReference type="GO" id="GO:0009423">
    <property type="term" value="P:chorismate biosynthetic process"/>
    <property type="evidence" value="ECO:0007669"/>
    <property type="project" value="UniProtKB-UniRule"/>
</dbReference>
<organism evidence="12 13">
    <name type="scientific">Desulfoscipio gibsoniae DSM 7213</name>
    <dbReference type="NCBI Taxonomy" id="767817"/>
    <lineage>
        <taxon>Bacteria</taxon>
        <taxon>Bacillati</taxon>
        <taxon>Bacillota</taxon>
        <taxon>Clostridia</taxon>
        <taxon>Eubacteriales</taxon>
        <taxon>Desulfallaceae</taxon>
        <taxon>Desulfoscipio</taxon>
    </lineage>
</organism>
<keyword evidence="11" id="KW-0460">Magnesium</keyword>
<dbReference type="InterPro" id="IPR027417">
    <property type="entry name" value="P-loop_NTPase"/>
</dbReference>
<comment type="cofactor">
    <cofactor evidence="11">
        <name>Mg(2+)</name>
        <dbReference type="ChEBI" id="CHEBI:18420"/>
    </cofactor>
    <text evidence="11">Binds 1 Mg(2+) ion per subunit.</text>
</comment>
<dbReference type="eggNOG" id="COG0703">
    <property type="taxonomic scope" value="Bacteria"/>
</dbReference>
<dbReference type="RefSeq" id="WP_006521795.1">
    <property type="nucleotide sequence ID" value="NC_021184.1"/>
</dbReference>
<dbReference type="GO" id="GO:0004765">
    <property type="term" value="F:shikimate kinase activity"/>
    <property type="evidence" value="ECO:0007669"/>
    <property type="project" value="UniProtKB-UniRule"/>
</dbReference>
<comment type="catalytic activity">
    <reaction evidence="10 11">
        <text>shikimate + ATP = 3-phosphoshikimate + ADP + H(+)</text>
        <dbReference type="Rhea" id="RHEA:13121"/>
        <dbReference type="ChEBI" id="CHEBI:15378"/>
        <dbReference type="ChEBI" id="CHEBI:30616"/>
        <dbReference type="ChEBI" id="CHEBI:36208"/>
        <dbReference type="ChEBI" id="CHEBI:145989"/>
        <dbReference type="ChEBI" id="CHEBI:456216"/>
        <dbReference type="EC" id="2.7.1.71"/>
    </reaction>
</comment>
<keyword evidence="7 11" id="KW-0418">Kinase</keyword>
<keyword evidence="8 11" id="KW-0067">ATP-binding</keyword>
<evidence type="ECO:0000313" key="13">
    <source>
        <dbReference type="Proteomes" id="UP000013520"/>
    </source>
</evidence>
<dbReference type="KEGG" id="dgi:Desgi_2661"/>
<dbReference type="HOGENOM" id="CLU_057607_4_0_9"/>
<dbReference type="STRING" id="767817.Desgi_2661"/>
<dbReference type="PROSITE" id="PS01128">
    <property type="entry name" value="SHIKIMATE_KINASE"/>
    <property type="match status" value="1"/>
</dbReference>
<feature type="binding site" evidence="11">
    <location>
        <position position="118"/>
    </location>
    <ligand>
        <name>ATP</name>
        <dbReference type="ChEBI" id="CHEBI:30616"/>
    </ligand>
</feature>
<dbReference type="EMBL" id="CP003273">
    <property type="protein sequence ID" value="AGL02066.1"/>
    <property type="molecule type" value="Genomic_DNA"/>
</dbReference>
<dbReference type="Pfam" id="PF01202">
    <property type="entry name" value="SKI"/>
    <property type="match status" value="1"/>
</dbReference>
<dbReference type="UniPathway" id="UPA00053">
    <property type="reaction ID" value="UER00088"/>
</dbReference>
<sequence>MKKNIILIGFMGTGKSSLGRRLARRLGYKFIDTDSAIEKVTGKTVAQIFRKDGEIRFRSEEKLQVRKLSGQSGLVVATGGGTVLDQENVDLLKQNGIFICLRADPEIILQRVKNKKRRPLLSRGDLWENITRLLKERDSSYEIAELTVDTGKLSFDEALNQIRKFLQQQGYL</sequence>
<feature type="binding site" evidence="11">
    <location>
        <begin position="12"/>
        <end position="17"/>
    </location>
    <ligand>
        <name>ATP</name>
        <dbReference type="ChEBI" id="CHEBI:30616"/>
    </ligand>
</feature>
<evidence type="ECO:0000256" key="9">
    <source>
        <dbReference type="ARBA" id="ARBA00023141"/>
    </source>
</evidence>
<dbReference type="CDD" id="cd00464">
    <property type="entry name" value="SK"/>
    <property type="match status" value="1"/>
</dbReference>
<proteinExistence type="inferred from homology"/>
<evidence type="ECO:0000256" key="11">
    <source>
        <dbReference type="HAMAP-Rule" id="MF_00109"/>
    </source>
</evidence>
<dbReference type="InterPro" id="IPR000623">
    <property type="entry name" value="Shikimate_kinase/TSH1"/>
</dbReference>
<keyword evidence="5 11" id="KW-0808">Transferase</keyword>
<keyword evidence="9 11" id="KW-0057">Aromatic amino acid biosynthesis</keyword>
<dbReference type="EC" id="2.7.1.71" evidence="3 11"/>
<dbReference type="Proteomes" id="UP000013520">
    <property type="component" value="Chromosome"/>
</dbReference>
<dbReference type="GO" id="GO:0005524">
    <property type="term" value="F:ATP binding"/>
    <property type="evidence" value="ECO:0007669"/>
    <property type="project" value="UniProtKB-UniRule"/>
</dbReference>
<evidence type="ECO:0000256" key="2">
    <source>
        <dbReference type="ARBA" id="ARBA00006997"/>
    </source>
</evidence>
<evidence type="ECO:0000313" key="12">
    <source>
        <dbReference type="EMBL" id="AGL02066.1"/>
    </source>
</evidence>
<keyword evidence="11" id="KW-0479">Metal-binding</keyword>
<gene>
    <name evidence="11" type="primary">aroK</name>
    <name evidence="12" type="ORF">Desgi_2661</name>
</gene>
<accession>R4KR26</accession>
<dbReference type="PANTHER" id="PTHR21087">
    <property type="entry name" value="SHIKIMATE KINASE"/>
    <property type="match status" value="1"/>
</dbReference>